<proteinExistence type="predicted"/>
<name>A0A0F9TF21_9ZZZZ</name>
<dbReference type="EMBL" id="LAZR01001263">
    <property type="protein sequence ID" value="KKN47656.1"/>
    <property type="molecule type" value="Genomic_DNA"/>
</dbReference>
<protein>
    <recommendedName>
        <fullName evidence="1">Ice-binding protein C-terminal domain-containing protein</fullName>
    </recommendedName>
</protein>
<dbReference type="AlphaFoldDB" id="A0A0F9TF21"/>
<gene>
    <name evidence="2" type="ORF">LCGC14_0660810</name>
</gene>
<evidence type="ECO:0000259" key="1">
    <source>
        <dbReference type="Pfam" id="PF07589"/>
    </source>
</evidence>
<organism evidence="2">
    <name type="scientific">marine sediment metagenome</name>
    <dbReference type="NCBI Taxonomy" id="412755"/>
    <lineage>
        <taxon>unclassified sequences</taxon>
        <taxon>metagenomes</taxon>
        <taxon>ecological metagenomes</taxon>
    </lineage>
</organism>
<dbReference type="Pfam" id="PF07589">
    <property type="entry name" value="PEP-CTERM"/>
    <property type="match status" value="1"/>
</dbReference>
<sequence length="246" mass="26058">MLIRNKLFLVAMCLLAASAVAGAQTTIFSGDIYDLIISDPVAVGAGAGGEDLVAFTVTAFNTTDYHTGGDARLSYDPVVIDSDFYGYTGITGKLHQHRSSLFGIGSSVDTDVYATAIDSHWTNIESQFTPAVETYDVWPSSEPSDAEGIFALFAETSFGDHMGGLLAGYPGAGEPYAEPFPDWPLAYLVSQLDEVISFDFYVTGTKGGEHIVASYTVGQGPPGPVPEPATLALLGIGSLTLLRRKR</sequence>
<comment type="caution">
    <text evidence="2">The sequence shown here is derived from an EMBL/GenBank/DDBJ whole genome shotgun (WGS) entry which is preliminary data.</text>
</comment>
<feature type="domain" description="Ice-binding protein C-terminal" evidence="1">
    <location>
        <begin position="224"/>
        <end position="246"/>
    </location>
</feature>
<reference evidence="2" key="1">
    <citation type="journal article" date="2015" name="Nature">
        <title>Complex archaea that bridge the gap between prokaryotes and eukaryotes.</title>
        <authorList>
            <person name="Spang A."/>
            <person name="Saw J.H."/>
            <person name="Jorgensen S.L."/>
            <person name="Zaremba-Niedzwiedzka K."/>
            <person name="Martijn J."/>
            <person name="Lind A.E."/>
            <person name="van Eijk R."/>
            <person name="Schleper C."/>
            <person name="Guy L."/>
            <person name="Ettema T.J."/>
        </authorList>
    </citation>
    <scope>NUCLEOTIDE SEQUENCE</scope>
</reference>
<accession>A0A0F9TF21</accession>
<dbReference type="InterPro" id="IPR013424">
    <property type="entry name" value="Ice-binding_C"/>
</dbReference>
<evidence type="ECO:0000313" key="2">
    <source>
        <dbReference type="EMBL" id="KKN47656.1"/>
    </source>
</evidence>
<dbReference type="NCBIfam" id="TIGR02595">
    <property type="entry name" value="PEP_CTERM"/>
    <property type="match status" value="1"/>
</dbReference>